<reference evidence="2" key="1">
    <citation type="submission" date="2018-05" db="EMBL/GenBank/DDBJ databases">
        <authorList>
            <person name="Lanie J.A."/>
            <person name="Ng W.-L."/>
            <person name="Kazmierczak K.M."/>
            <person name="Andrzejewski T.M."/>
            <person name="Davidsen T.M."/>
            <person name="Wayne K.J."/>
            <person name="Tettelin H."/>
            <person name="Glass J.I."/>
            <person name="Rusch D."/>
            <person name="Podicherti R."/>
            <person name="Tsui H.-C.T."/>
            <person name="Winkler M.E."/>
        </authorList>
    </citation>
    <scope>NUCLEOTIDE SEQUENCE</scope>
</reference>
<gene>
    <name evidence="2" type="ORF">METZ01_LOCUS436937</name>
</gene>
<sequence>IRLRAEVMARSNVVNADLLGRQPTGRGRQHIDLVERLRARLGMEGVYGIRAVREHRPEYAWQVTNQLSRTICRNGPAPHVSKRPLWMLERPMTLETLKGQPVHRGKLVLENGPERIETGWWDGKDIRRDYYIAQSLSGVRWWVFQDCRHSTWYLHGLFG</sequence>
<dbReference type="EMBL" id="UINC01176788">
    <property type="protein sequence ID" value="SVD84083.1"/>
    <property type="molecule type" value="Genomic_DNA"/>
</dbReference>
<protein>
    <recommendedName>
        <fullName evidence="3">UmuC domain-containing protein</fullName>
    </recommendedName>
</protein>
<evidence type="ECO:0008006" key="3">
    <source>
        <dbReference type="Google" id="ProtNLM"/>
    </source>
</evidence>
<name>A0A382YLF0_9ZZZZ</name>
<dbReference type="GO" id="GO:0006281">
    <property type="term" value="P:DNA repair"/>
    <property type="evidence" value="ECO:0007669"/>
    <property type="project" value="TreeGrafter"/>
</dbReference>
<organism evidence="2">
    <name type="scientific">marine metagenome</name>
    <dbReference type="NCBI Taxonomy" id="408172"/>
    <lineage>
        <taxon>unclassified sequences</taxon>
        <taxon>metagenomes</taxon>
        <taxon>ecological metagenomes</taxon>
    </lineage>
</organism>
<dbReference type="PANTHER" id="PTHR35369:SF2">
    <property type="entry name" value="BLR3025 PROTEIN"/>
    <property type="match status" value="1"/>
</dbReference>
<dbReference type="AlphaFoldDB" id="A0A382YLF0"/>
<feature type="non-terminal residue" evidence="2">
    <location>
        <position position="1"/>
    </location>
</feature>
<dbReference type="InterPro" id="IPR050356">
    <property type="entry name" value="SulA_CellDiv_inhibitor"/>
</dbReference>
<accession>A0A382YLF0</accession>
<evidence type="ECO:0000256" key="1">
    <source>
        <dbReference type="ARBA" id="ARBA00022763"/>
    </source>
</evidence>
<keyword evidence="1" id="KW-0227">DNA damage</keyword>
<evidence type="ECO:0000313" key="2">
    <source>
        <dbReference type="EMBL" id="SVD84083.1"/>
    </source>
</evidence>
<proteinExistence type="predicted"/>
<dbReference type="PANTHER" id="PTHR35369">
    <property type="entry name" value="BLR3025 PROTEIN-RELATED"/>
    <property type="match status" value="1"/>
</dbReference>